<dbReference type="PANTHER" id="PTHR30203:SF24">
    <property type="entry name" value="BLR4935 PROTEIN"/>
    <property type="match status" value="1"/>
</dbReference>
<dbReference type="GO" id="GO:0015562">
    <property type="term" value="F:efflux transmembrane transporter activity"/>
    <property type="evidence" value="ECO:0007669"/>
    <property type="project" value="InterPro"/>
</dbReference>
<dbReference type="AlphaFoldDB" id="A0A4R8FBD8"/>
<sequence length="426" mass="46974">MAHQKNSRILSMLWLIGAIGLVGLESTAWGSNAQAAPLTFYEAVALAERGAPDLAAKAAKIESTYALLEPADALPDPKLMLGISNYPVSGPEAGSLKDSAMTMRRIGIAQAIPNSAKRRARREIASAELGQARAQAQVVRLQVRQEAAQAWLTRFYVEQKLALLDELDREIALLHSTVNAMIASGRAPLTDGVLASQDAARLADSRDTLEGEQVAAVALLRRYVNEAADEPLLGSPPSFSLPPQALRDQVLQYPDVLELEARMRTAEARVLEAQSQRRSDWGVELAWQQRDERYGDMISAQISFDLPLFAATRQDPTIRARQLSVEQLTLERDALLSEQARELDSQLADYATLSSQFHRAQSTWVKLAEQRVDLQYAAYINGDGDLGAVLAARRDLINQRLRVFDLAFQRDLLAMRLTFAYGEPAQ</sequence>
<evidence type="ECO:0000313" key="2">
    <source>
        <dbReference type="Proteomes" id="UP000294489"/>
    </source>
</evidence>
<dbReference type="PANTHER" id="PTHR30203">
    <property type="entry name" value="OUTER MEMBRANE CATION EFFLUX PROTEIN"/>
    <property type="match status" value="1"/>
</dbReference>
<dbReference type="InterPro" id="IPR010131">
    <property type="entry name" value="MdtP/NodT-like"/>
</dbReference>
<organism evidence="1 2">
    <name type="scientific">Modicisalibacter xianhensis</name>
    <dbReference type="NCBI Taxonomy" id="442341"/>
    <lineage>
        <taxon>Bacteria</taxon>
        <taxon>Pseudomonadati</taxon>
        <taxon>Pseudomonadota</taxon>
        <taxon>Gammaproteobacteria</taxon>
        <taxon>Oceanospirillales</taxon>
        <taxon>Halomonadaceae</taxon>
        <taxon>Modicisalibacter</taxon>
    </lineage>
</organism>
<gene>
    <name evidence="1" type="ORF">DFO67_12821</name>
</gene>
<protein>
    <submittedName>
        <fullName evidence="1">Outer membrane protein TolC</fullName>
    </submittedName>
</protein>
<dbReference type="EMBL" id="SOEC01000028">
    <property type="protein sequence ID" value="TDX22552.1"/>
    <property type="molecule type" value="Genomic_DNA"/>
</dbReference>
<dbReference type="OrthoDB" id="5607838at2"/>
<proteinExistence type="predicted"/>
<evidence type="ECO:0000313" key="1">
    <source>
        <dbReference type="EMBL" id="TDX22552.1"/>
    </source>
</evidence>
<name>A0A4R8FBD8_9GAMM</name>
<dbReference type="RefSeq" id="WP_134021038.1">
    <property type="nucleotide sequence ID" value="NZ_SOEC01000028.1"/>
</dbReference>
<comment type="caution">
    <text evidence="1">The sequence shown here is derived from an EMBL/GenBank/DDBJ whole genome shotgun (WGS) entry which is preliminary data.</text>
</comment>
<dbReference type="Gene3D" id="1.20.1600.10">
    <property type="entry name" value="Outer membrane efflux proteins (OEP)"/>
    <property type="match status" value="1"/>
</dbReference>
<dbReference type="SUPFAM" id="SSF56954">
    <property type="entry name" value="Outer membrane efflux proteins (OEP)"/>
    <property type="match status" value="1"/>
</dbReference>
<dbReference type="Proteomes" id="UP000294489">
    <property type="component" value="Unassembled WGS sequence"/>
</dbReference>
<reference evidence="1 2" key="1">
    <citation type="submission" date="2019-03" db="EMBL/GenBank/DDBJ databases">
        <title>Freshwater and sediment microbial communities from various areas in North America, analyzing microbe dynamics in response to fracking.</title>
        <authorList>
            <person name="Lamendella R."/>
        </authorList>
    </citation>
    <scope>NUCLEOTIDE SEQUENCE [LARGE SCALE GENOMIC DNA]</scope>
    <source>
        <strain evidence="1 2">6_TX</strain>
    </source>
</reference>
<accession>A0A4R8FBD8</accession>